<reference evidence="13" key="1">
    <citation type="submission" date="2021-09" db="EMBL/GenBank/DDBJ databases">
        <authorList>
            <consortium name="AG Swart"/>
            <person name="Singh M."/>
            <person name="Singh A."/>
            <person name="Seah K."/>
            <person name="Emmerich C."/>
        </authorList>
    </citation>
    <scope>NUCLEOTIDE SEQUENCE</scope>
    <source>
        <strain evidence="13">ATCC30299</strain>
    </source>
</reference>
<dbReference type="PROSITE" id="PS00018">
    <property type="entry name" value="EF_HAND_1"/>
    <property type="match status" value="1"/>
</dbReference>
<dbReference type="Proteomes" id="UP001162131">
    <property type="component" value="Unassembled WGS sequence"/>
</dbReference>
<evidence type="ECO:0000256" key="4">
    <source>
        <dbReference type="ARBA" id="ARBA00022729"/>
    </source>
</evidence>
<comment type="similarity">
    <text evidence="2">Belongs to the nicastrin family.</text>
</comment>
<keyword evidence="3 10" id="KW-0812">Transmembrane</keyword>
<gene>
    <name evidence="13" type="ORF">BSTOLATCC_MIC11617</name>
</gene>
<evidence type="ECO:0000256" key="2">
    <source>
        <dbReference type="ARBA" id="ARBA00007717"/>
    </source>
</evidence>
<evidence type="ECO:0000259" key="12">
    <source>
        <dbReference type="Pfam" id="PF04389"/>
    </source>
</evidence>
<keyword evidence="5" id="KW-0256">Endoplasmic reticulum</keyword>
<comment type="subcellular location">
    <subcellularLocation>
        <location evidence="1">Endoplasmic reticulum membrane</location>
        <topology evidence="1">Single-pass membrane protein</topology>
    </subcellularLocation>
</comment>
<keyword evidence="8" id="KW-0325">Glycoprotein</keyword>
<feature type="signal peptide" evidence="11">
    <location>
        <begin position="1"/>
        <end position="17"/>
    </location>
</feature>
<evidence type="ECO:0000256" key="9">
    <source>
        <dbReference type="ARBA" id="ARBA00034873"/>
    </source>
</evidence>
<name>A0AAU9ILJ4_9CILI</name>
<organism evidence="13 14">
    <name type="scientific">Blepharisma stoltei</name>
    <dbReference type="NCBI Taxonomy" id="1481888"/>
    <lineage>
        <taxon>Eukaryota</taxon>
        <taxon>Sar</taxon>
        <taxon>Alveolata</taxon>
        <taxon>Ciliophora</taxon>
        <taxon>Postciliodesmatophora</taxon>
        <taxon>Heterotrichea</taxon>
        <taxon>Heterotrichida</taxon>
        <taxon>Blepharismidae</taxon>
        <taxon>Blepharisma</taxon>
    </lineage>
</organism>
<protein>
    <recommendedName>
        <fullName evidence="9">BOS complex subunit NCLN</fullName>
    </recommendedName>
</protein>
<evidence type="ECO:0000256" key="7">
    <source>
        <dbReference type="ARBA" id="ARBA00023136"/>
    </source>
</evidence>
<accession>A0AAU9ILJ4</accession>
<evidence type="ECO:0000256" key="3">
    <source>
        <dbReference type="ARBA" id="ARBA00022692"/>
    </source>
</evidence>
<dbReference type="GO" id="GO:0009966">
    <property type="term" value="P:regulation of signal transduction"/>
    <property type="evidence" value="ECO:0007669"/>
    <property type="project" value="InterPro"/>
</dbReference>
<dbReference type="InterPro" id="IPR018247">
    <property type="entry name" value="EF_Hand_1_Ca_BS"/>
</dbReference>
<dbReference type="Gene3D" id="3.40.630.10">
    <property type="entry name" value="Zn peptidases"/>
    <property type="match status" value="1"/>
</dbReference>
<evidence type="ECO:0000313" key="14">
    <source>
        <dbReference type="Proteomes" id="UP001162131"/>
    </source>
</evidence>
<keyword evidence="4 11" id="KW-0732">Signal</keyword>
<dbReference type="SUPFAM" id="SSF53187">
    <property type="entry name" value="Zn-dependent exopeptidases"/>
    <property type="match status" value="1"/>
</dbReference>
<dbReference type="EMBL" id="CAJZBQ010000012">
    <property type="protein sequence ID" value="CAG9314616.1"/>
    <property type="molecule type" value="Genomic_DNA"/>
</dbReference>
<dbReference type="AlphaFoldDB" id="A0AAU9ILJ4"/>
<dbReference type="Pfam" id="PF04389">
    <property type="entry name" value="Peptidase_M28"/>
    <property type="match status" value="1"/>
</dbReference>
<dbReference type="InterPro" id="IPR007484">
    <property type="entry name" value="Peptidase_M28"/>
</dbReference>
<evidence type="ECO:0000313" key="13">
    <source>
        <dbReference type="EMBL" id="CAG9314616.1"/>
    </source>
</evidence>
<proteinExistence type="inferred from homology"/>
<evidence type="ECO:0000256" key="10">
    <source>
        <dbReference type="SAM" id="Phobius"/>
    </source>
</evidence>
<keyword evidence="6 10" id="KW-1133">Transmembrane helix</keyword>
<keyword evidence="14" id="KW-1185">Reference proteome</keyword>
<evidence type="ECO:0000256" key="1">
    <source>
        <dbReference type="ARBA" id="ARBA00004389"/>
    </source>
</evidence>
<sequence>MKLSFISLLLFLQSIFALQIPVYKLIKYEHQGVLYGSQVSSLKLAGAHYKNVEEIQRKMALVHASDLHLTLFHVILANKPGALLIILEENEPEKIRDIELYLGTHRFYFPIFFTFQTLEIMELYEQLYWLKGDGIQFVLNSNVEAEGLRNVTLENYYGFLNDYDEALPTVVLAAHYDSFSIVPELSFGMDSNGSGVIALGEIAKLLKKNLINSKPKYNVLILFNSGGNDNFIGLQRWLDSKAPDLKHAINNIAFALCLDTIGKSEELTFHITRFPRKDETELINLFSGFNRTASKYQISLNYFKKKVDLVDNYIPWGHETFIKKKIVAATLSHLERPANSTLEKNSIYDRKSNINLHILEKNVMFIYEALVRFLDGDHENAQMKVQAKLSSDALGWLKKFSSHSRFPTKIVSGSEFLILFRDYVREALGNNMKLQKFHGSDDVYFDTKVEILNSYKMKSKVLDLYIFLYVVIYLLLLWISVKYVGSIKFITSKKSRHKNFNHQY</sequence>
<feature type="domain" description="Peptidase M28" evidence="12">
    <location>
        <begin position="169"/>
        <end position="331"/>
    </location>
</feature>
<keyword evidence="7 10" id="KW-0472">Membrane</keyword>
<dbReference type="PANTHER" id="PTHR31826">
    <property type="entry name" value="NICALIN"/>
    <property type="match status" value="1"/>
</dbReference>
<feature type="transmembrane region" description="Helical" evidence="10">
    <location>
        <begin position="464"/>
        <end position="485"/>
    </location>
</feature>
<feature type="chain" id="PRO_5044020939" description="BOS complex subunit NCLN" evidence="11">
    <location>
        <begin position="18"/>
        <end position="504"/>
    </location>
</feature>
<comment type="caution">
    <text evidence="13">The sequence shown here is derived from an EMBL/GenBank/DDBJ whole genome shotgun (WGS) entry which is preliminary data.</text>
</comment>
<evidence type="ECO:0000256" key="11">
    <source>
        <dbReference type="SAM" id="SignalP"/>
    </source>
</evidence>
<evidence type="ECO:0000256" key="6">
    <source>
        <dbReference type="ARBA" id="ARBA00022989"/>
    </source>
</evidence>
<evidence type="ECO:0000256" key="5">
    <source>
        <dbReference type="ARBA" id="ARBA00022824"/>
    </source>
</evidence>
<dbReference type="InterPro" id="IPR016574">
    <property type="entry name" value="Nicalin"/>
</dbReference>
<dbReference type="GO" id="GO:0005789">
    <property type="term" value="C:endoplasmic reticulum membrane"/>
    <property type="evidence" value="ECO:0007669"/>
    <property type="project" value="UniProtKB-SubCell"/>
</dbReference>
<evidence type="ECO:0000256" key="8">
    <source>
        <dbReference type="ARBA" id="ARBA00023180"/>
    </source>
</evidence>